<protein>
    <submittedName>
        <fullName evidence="1">Uncharacterized protein</fullName>
    </submittedName>
</protein>
<evidence type="ECO:0000313" key="2">
    <source>
        <dbReference type="Proteomes" id="UP000784294"/>
    </source>
</evidence>
<dbReference type="Proteomes" id="UP000784294">
    <property type="component" value="Unassembled WGS sequence"/>
</dbReference>
<dbReference type="AlphaFoldDB" id="A0A448XGG7"/>
<comment type="caution">
    <text evidence="1">The sequence shown here is derived from an EMBL/GenBank/DDBJ whole genome shotgun (WGS) entry which is preliminary data.</text>
</comment>
<proteinExistence type="predicted"/>
<evidence type="ECO:0000313" key="1">
    <source>
        <dbReference type="EMBL" id="VEL35866.1"/>
    </source>
</evidence>
<sequence length="120" mass="13465">MRTAESCCTVAVWRLYDIQVNAVHDLGLGTVPDLSPAKSMSLATLSTKPQLKETCEVNPWTNFRPKRLCYHFYPVLSPQSILYPSVSLSSYHIFYDNIPLSPLELLIRLGPPILISVMGQ</sequence>
<name>A0A448XGG7_9PLAT</name>
<gene>
    <name evidence="1" type="ORF">PXEA_LOCUS29306</name>
</gene>
<dbReference type="EMBL" id="CAAALY010250851">
    <property type="protein sequence ID" value="VEL35866.1"/>
    <property type="molecule type" value="Genomic_DNA"/>
</dbReference>
<accession>A0A448XGG7</accession>
<organism evidence="1 2">
    <name type="scientific">Protopolystoma xenopodis</name>
    <dbReference type="NCBI Taxonomy" id="117903"/>
    <lineage>
        <taxon>Eukaryota</taxon>
        <taxon>Metazoa</taxon>
        <taxon>Spiralia</taxon>
        <taxon>Lophotrochozoa</taxon>
        <taxon>Platyhelminthes</taxon>
        <taxon>Monogenea</taxon>
        <taxon>Polyopisthocotylea</taxon>
        <taxon>Polystomatidea</taxon>
        <taxon>Polystomatidae</taxon>
        <taxon>Protopolystoma</taxon>
    </lineage>
</organism>
<keyword evidence="2" id="KW-1185">Reference proteome</keyword>
<reference evidence="1" key="1">
    <citation type="submission" date="2018-11" db="EMBL/GenBank/DDBJ databases">
        <authorList>
            <consortium name="Pathogen Informatics"/>
        </authorList>
    </citation>
    <scope>NUCLEOTIDE SEQUENCE</scope>
</reference>